<evidence type="ECO:0000256" key="1">
    <source>
        <dbReference type="SAM" id="SignalP"/>
    </source>
</evidence>
<dbReference type="InterPro" id="IPR012338">
    <property type="entry name" value="Beta-lactam/transpept-like"/>
</dbReference>
<feature type="signal peptide" evidence="1">
    <location>
        <begin position="1"/>
        <end position="24"/>
    </location>
</feature>
<keyword evidence="4" id="KW-1185">Reference proteome</keyword>
<feature type="domain" description="Beta-lactamase-related" evidence="2">
    <location>
        <begin position="57"/>
        <end position="299"/>
    </location>
</feature>
<protein>
    <submittedName>
        <fullName evidence="3">CubicO group peptidase, beta-lactamase class C family</fullName>
    </submittedName>
</protein>
<dbReference type="OrthoDB" id="9814204at2"/>
<accession>A0A239G9P5</accession>
<dbReference type="Gene3D" id="3.40.710.10">
    <property type="entry name" value="DD-peptidase/beta-lactamase superfamily"/>
    <property type="match status" value="1"/>
</dbReference>
<dbReference type="AlphaFoldDB" id="A0A239G9P5"/>
<reference evidence="3 4" key="1">
    <citation type="submission" date="2017-06" db="EMBL/GenBank/DDBJ databases">
        <authorList>
            <person name="Kim H.J."/>
            <person name="Triplett B.A."/>
        </authorList>
    </citation>
    <scope>NUCLEOTIDE SEQUENCE [LARGE SCALE GENOMIC DNA]</scope>
    <source>
        <strain evidence="3 4">DS15</strain>
    </source>
</reference>
<dbReference type="InterPro" id="IPR001466">
    <property type="entry name" value="Beta-lactam-related"/>
</dbReference>
<feature type="chain" id="PRO_5012150402" evidence="1">
    <location>
        <begin position="25"/>
        <end position="346"/>
    </location>
</feature>
<evidence type="ECO:0000313" key="3">
    <source>
        <dbReference type="EMBL" id="SNS65153.1"/>
    </source>
</evidence>
<organism evidence="3 4">
    <name type="scientific">Sphingopyxis indica</name>
    <dbReference type="NCBI Taxonomy" id="436663"/>
    <lineage>
        <taxon>Bacteria</taxon>
        <taxon>Pseudomonadati</taxon>
        <taxon>Pseudomonadota</taxon>
        <taxon>Alphaproteobacteria</taxon>
        <taxon>Sphingomonadales</taxon>
        <taxon>Sphingomonadaceae</taxon>
        <taxon>Sphingopyxis</taxon>
    </lineage>
</organism>
<dbReference type="PANTHER" id="PTHR43283:SF7">
    <property type="entry name" value="BETA-LACTAMASE-RELATED DOMAIN-CONTAINING PROTEIN"/>
    <property type="match status" value="1"/>
</dbReference>
<keyword evidence="1" id="KW-0732">Signal</keyword>
<dbReference type="SUPFAM" id="SSF56601">
    <property type="entry name" value="beta-lactamase/transpeptidase-like"/>
    <property type="match status" value="1"/>
</dbReference>
<proteinExistence type="predicted"/>
<dbReference type="PANTHER" id="PTHR43283">
    <property type="entry name" value="BETA-LACTAMASE-RELATED"/>
    <property type="match status" value="1"/>
</dbReference>
<dbReference type="InterPro" id="IPR050789">
    <property type="entry name" value="Diverse_Enzym_Activities"/>
</dbReference>
<dbReference type="EMBL" id="FZPA01000003">
    <property type="protein sequence ID" value="SNS65153.1"/>
    <property type="molecule type" value="Genomic_DNA"/>
</dbReference>
<dbReference type="RefSeq" id="WP_089215153.1">
    <property type="nucleotide sequence ID" value="NZ_CP076394.1"/>
</dbReference>
<dbReference type="Proteomes" id="UP000198339">
    <property type="component" value="Unassembled WGS sequence"/>
</dbReference>
<gene>
    <name evidence="3" type="ORF">SAMN06295955_10360</name>
</gene>
<evidence type="ECO:0000259" key="2">
    <source>
        <dbReference type="Pfam" id="PF00144"/>
    </source>
</evidence>
<dbReference type="PROSITE" id="PS51257">
    <property type="entry name" value="PROKAR_LIPOPROTEIN"/>
    <property type="match status" value="1"/>
</dbReference>
<name>A0A239G9P5_9SPHN</name>
<evidence type="ECO:0000313" key="4">
    <source>
        <dbReference type="Proteomes" id="UP000198339"/>
    </source>
</evidence>
<dbReference type="Pfam" id="PF00144">
    <property type="entry name" value="Beta-lactamase"/>
    <property type="match status" value="1"/>
</dbReference>
<sequence length="346" mass="37035">MRNALRLTAAMMAALLAGCSPATAAAPANPGAADQRDAAMRALLDYVRAQKTTGLLIQRGGETLVERNWPAPDDAMLAIFLYGKTADGALLEDVASQQKSFVSVLVGVAIDKGLIDVDRPVSDYIGTGWSRATPAQEKEIRVLHILQMNSGLDENFAYVAPAGTQFFYNTAVYAVAKRILTAAARQPLDRITRDWLTGPAGMADTAWRQRPAALADVGNPTGLVTSPRDTARFGRMILAGGVAEDGTRILSQASLNALFARSATNPAYGRLWWLNGGDFTVGATGRRRAGPLVAAAPADLVAALGFLDRRLYIVPSLDLVVVRTGADAPDADFDEQLWRRLMRVLN</sequence>